<evidence type="ECO:0000313" key="2">
    <source>
        <dbReference type="EMBL" id="RNF81403.1"/>
    </source>
</evidence>
<gene>
    <name evidence="2" type="ORF">EEJ42_46540</name>
</gene>
<reference evidence="2 3" key="1">
    <citation type="submission" date="2018-11" db="EMBL/GenBank/DDBJ databases">
        <title>The Potential of Streptomyces as Biocontrol Agents against the Tomato grey mould, Botrytis cinerea (Gray mold) Frontiers in Microbiology.</title>
        <authorList>
            <person name="Li D."/>
        </authorList>
    </citation>
    <scope>NUCLEOTIDE SEQUENCE [LARGE SCALE GENOMIC DNA]</scope>
    <source>
        <strain evidence="2 3">NEAU-LD23</strain>
    </source>
</reference>
<feature type="compositionally biased region" description="Basic and acidic residues" evidence="1">
    <location>
        <begin position="33"/>
        <end position="42"/>
    </location>
</feature>
<proteinExistence type="predicted"/>
<organism evidence="2 3">
    <name type="scientific">Streptomyces botrytidirepellens</name>
    <dbReference type="NCBI Taxonomy" id="2486417"/>
    <lineage>
        <taxon>Bacteria</taxon>
        <taxon>Bacillati</taxon>
        <taxon>Actinomycetota</taxon>
        <taxon>Actinomycetes</taxon>
        <taxon>Kitasatosporales</taxon>
        <taxon>Streptomycetaceae</taxon>
        <taxon>Streptomyces</taxon>
    </lineage>
</organism>
<sequence length="67" mass="7402">METVVGVAVILAMIAVGVLLIHRVNAQTGNKIAPDRHSDPPARHRHRPRRWGRGRPHRGHGVAPPRV</sequence>
<protein>
    <submittedName>
        <fullName evidence="2">Uncharacterized protein</fullName>
    </submittedName>
</protein>
<dbReference type="Proteomes" id="UP000275401">
    <property type="component" value="Unassembled WGS sequence"/>
</dbReference>
<feature type="region of interest" description="Disordered" evidence="1">
    <location>
        <begin position="28"/>
        <end position="67"/>
    </location>
</feature>
<accession>A0A3M8SKS9</accession>
<dbReference type="EMBL" id="RIBZ01000865">
    <property type="protein sequence ID" value="RNF81403.1"/>
    <property type="molecule type" value="Genomic_DNA"/>
</dbReference>
<dbReference type="AlphaFoldDB" id="A0A3M8SKS9"/>
<keyword evidence="3" id="KW-1185">Reference proteome</keyword>
<name>A0A3M8SKS9_9ACTN</name>
<evidence type="ECO:0000256" key="1">
    <source>
        <dbReference type="SAM" id="MobiDB-lite"/>
    </source>
</evidence>
<dbReference type="RefSeq" id="WP_123108191.1">
    <property type="nucleotide sequence ID" value="NZ_RIBZ01000865.1"/>
</dbReference>
<evidence type="ECO:0000313" key="3">
    <source>
        <dbReference type="Proteomes" id="UP000275401"/>
    </source>
</evidence>
<comment type="caution">
    <text evidence="2">The sequence shown here is derived from an EMBL/GenBank/DDBJ whole genome shotgun (WGS) entry which is preliminary data.</text>
</comment>
<feature type="compositionally biased region" description="Basic residues" evidence="1">
    <location>
        <begin position="43"/>
        <end position="60"/>
    </location>
</feature>